<dbReference type="PROSITE" id="PS50404">
    <property type="entry name" value="GST_NTER"/>
    <property type="match status" value="1"/>
</dbReference>
<dbReference type="CDD" id="cd00299">
    <property type="entry name" value="GST_C_family"/>
    <property type="match status" value="1"/>
</dbReference>
<accession>A0A8J8MSL2</accession>
<dbReference type="Gene3D" id="3.40.30.10">
    <property type="entry name" value="Glutaredoxin"/>
    <property type="match status" value="1"/>
</dbReference>
<dbReference type="EMBL" id="CP047289">
    <property type="protein sequence ID" value="QUS35707.1"/>
    <property type="molecule type" value="Genomic_DNA"/>
</dbReference>
<evidence type="ECO:0000313" key="4">
    <source>
        <dbReference type="Proteomes" id="UP000679284"/>
    </source>
</evidence>
<dbReference type="AlphaFoldDB" id="A0A8J8MSL2"/>
<feature type="domain" description="GST C-terminal" evidence="2">
    <location>
        <begin position="114"/>
        <end position="256"/>
    </location>
</feature>
<dbReference type="InterPro" id="IPR010987">
    <property type="entry name" value="Glutathione-S-Trfase_C-like"/>
</dbReference>
<feature type="domain" description="GST N-terminal" evidence="1">
    <location>
        <begin position="1"/>
        <end position="80"/>
    </location>
</feature>
<protein>
    <recommendedName>
        <fullName evidence="5">Glutathione S-transferase</fullName>
    </recommendedName>
</protein>
<dbReference type="SFLD" id="SFLDS00019">
    <property type="entry name" value="Glutathione_Transferase_(cytos"/>
    <property type="match status" value="1"/>
</dbReference>
<dbReference type="Pfam" id="PF13409">
    <property type="entry name" value="GST_N_2"/>
    <property type="match status" value="1"/>
</dbReference>
<gene>
    <name evidence="3" type="ORF">GR316_05145</name>
</gene>
<sequence>MELYHGSATVCSQKVRLAFAELNVPYTSKLLDLGKGDQFRPDYLALNPEAVVPTLVDGDLIVVESSLIIEYLDREKGGRALSPSDPAAEVAASHWLLRTLGVHSAINALSFATAARDKMRATQTAEEIEHHISQMPDLLEQEKRRSLIQGGLASPHVTHALQTLRRTFADMQKALLTGEWLLGAEFSKADVAIVAYIDRLERLGFERLWTAEYPKVGTWLQAMRARPSYDVAVTAFTDPAAAEGMRQGGSRHWPELQKIWAGIA</sequence>
<keyword evidence="4" id="KW-1185">Reference proteome</keyword>
<proteinExistence type="predicted"/>
<dbReference type="CDD" id="cd00570">
    <property type="entry name" value="GST_N_family"/>
    <property type="match status" value="1"/>
</dbReference>
<dbReference type="KEGG" id="fap:GR316_05145"/>
<evidence type="ECO:0000259" key="2">
    <source>
        <dbReference type="PROSITE" id="PS50405"/>
    </source>
</evidence>
<dbReference type="SFLD" id="SFLDG00358">
    <property type="entry name" value="Main_(cytGST)"/>
    <property type="match status" value="1"/>
</dbReference>
<dbReference type="Proteomes" id="UP000679284">
    <property type="component" value="Chromosome"/>
</dbReference>
<dbReference type="SUPFAM" id="SSF52833">
    <property type="entry name" value="Thioredoxin-like"/>
    <property type="match status" value="1"/>
</dbReference>
<evidence type="ECO:0008006" key="5">
    <source>
        <dbReference type="Google" id="ProtNLM"/>
    </source>
</evidence>
<reference evidence="3" key="1">
    <citation type="submission" date="2020-01" db="EMBL/GenBank/DDBJ databases">
        <authorList>
            <person name="Yang Y."/>
            <person name="Kwon Y.M."/>
        </authorList>
    </citation>
    <scope>NUCLEOTIDE SEQUENCE</scope>
    <source>
        <strain evidence="3">PG104</strain>
    </source>
</reference>
<dbReference type="Gene3D" id="1.20.1050.10">
    <property type="match status" value="1"/>
</dbReference>
<evidence type="ECO:0000259" key="1">
    <source>
        <dbReference type="PROSITE" id="PS50404"/>
    </source>
</evidence>
<dbReference type="PANTHER" id="PTHR44051">
    <property type="entry name" value="GLUTATHIONE S-TRANSFERASE-RELATED"/>
    <property type="match status" value="1"/>
</dbReference>
<dbReference type="Pfam" id="PF13410">
    <property type="entry name" value="GST_C_2"/>
    <property type="match status" value="1"/>
</dbReference>
<organism evidence="3 4">
    <name type="scientific">Falsirhodobacter algicola</name>
    <dbReference type="NCBI Taxonomy" id="2692330"/>
    <lineage>
        <taxon>Bacteria</taxon>
        <taxon>Pseudomonadati</taxon>
        <taxon>Pseudomonadota</taxon>
        <taxon>Alphaproteobacteria</taxon>
        <taxon>Rhodobacterales</taxon>
        <taxon>Paracoccaceae</taxon>
        <taxon>Falsirhodobacter</taxon>
    </lineage>
</organism>
<evidence type="ECO:0000313" key="3">
    <source>
        <dbReference type="EMBL" id="QUS35707.1"/>
    </source>
</evidence>
<dbReference type="SUPFAM" id="SSF47616">
    <property type="entry name" value="GST C-terminal domain-like"/>
    <property type="match status" value="1"/>
</dbReference>
<dbReference type="RefSeq" id="WP_211784956.1">
    <property type="nucleotide sequence ID" value="NZ_CP047289.1"/>
</dbReference>
<dbReference type="PANTHER" id="PTHR44051:SF8">
    <property type="entry name" value="GLUTATHIONE S-TRANSFERASE GSTA"/>
    <property type="match status" value="1"/>
</dbReference>
<dbReference type="InterPro" id="IPR004045">
    <property type="entry name" value="Glutathione_S-Trfase_N"/>
</dbReference>
<name>A0A8J8MSL2_9RHOB</name>
<dbReference type="InterPro" id="IPR040079">
    <property type="entry name" value="Glutathione_S-Trfase"/>
</dbReference>
<dbReference type="InterPro" id="IPR036249">
    <property type="entry name" value="Thioredoxin-like_sf"/>
</dbReference>
<dbReference type="InterPro" id="IPR036282">
    <property type="entry name" value="Glutathione-S-Trfase_C_sf"/>
</dbReference>
<dbReference type="PROSITE" id="PS50405">
    <property type="entry name" value="GST_CTER"/>
    <property type="match status" value="1"/>
</dbReference>